<name>A0A9W8AF99_9FUNG</name>
<dbReference type="Gene3D" id="3.40.50.720">
    <property type="entry name" value="NAD(P)-binding Rossmann-like Domain"/>
    <property type="match status" value="1"/>
</dbReference>
<dbReference type="PROSITE" id="PS00069">
    <property type="entry name" value="G6P_DEHYDROGENASE"/>
    <property type="match status" value="1"/>
</dbReference>
<dbReference type="Proteomes" id="UP001150569">
    <property type="component" value="Unassembled WGS sequence"/>
</dbReference>
<dbReference type="FunFam" id="3.30.360.10:FF:000018">
    <property type="entry name" value="Glucose-6-phosphate 1-dehydrogenase"/>
    <property type="match status" value="1"/>
</dbReference>
<dbReference type="HAMAP" id="MF_00966">
    <property type="entry name" value="G6PD"/>
    <property type="match status" value="1"/>
</dbReference>
<feature type="domain" description="Glucose-6-phosphate dehydrogenase NAD-binding" evidence="10">
    <location>
        <begin position="21"/>
        <end position="207"/>
    </location>
</feature>
<gene>
    <name evidence="12" type="primary">ZWF1_1</name>
    <name evidence="12" type="ORF">IWQ60_000181</name>
</gene>
<dbReference type="EC" id="1.1.1.49" evidence="3 9"/>
<dbReference type="Pfam" id="PF02781">
    <property type="entry name" value="G6PD_C"/>
    <property type="match status" value="1"/>
</dbReference>
<evidence type="ECO:0000313" key="12">
    <source>
        <dbReference type="EMBL" id="KAJ1930571.1"/>
    </source>
</evidence>
<dbReference type="OrthoDB" id="60984at2759"/>
<comment type="function">
    <text evidence="9">Catalyzes the rate-limiting step of the oxidative pentose-phosphate pathway, which represents a route for the dissimilation of carbohydrates besides glycolysis.</text>
</comment>
<comment type="pathway">
    <text evidence="1 9">Carbohydrate degradation; pentose phosphate pathway; D-ribulose 5-phosphate from D-glucose 6-phosphate (oxidative stage): step 1/3.</text>
</comment>
<organism evidence="12 13">
    <name type="scientific">Tieghemiomyces parasiticus</name>
    <dbReference type="NCBI Taxonomy" id="78921"/>
    <lineage>
        <taxon>Eukaryota</taxon>
        <taxon>Fungi</taxon>
        <taxon>Fungi incertae sedis</taxon>
        <taxon>Zoopagomycota</taxon>
        <taxon>Kickxellomycotina</taxon>
        <taxon>Dimargaritomycetes</taxon>
        <taxon>Dimargaritales</taxon>
        <taxon>Dimargaritaceae</taxon>
        <taxon>Tieghemiomyces</taxon>
    </lineage>
</organism>
<dbReference type="GO" id="GO:0005829">
    <property type="term" value="C:cytosol"/>
    <property type="evidence" value="ECO:0007669"/>
    <property type="project" value="TreeGrafter"/>
</dbReference>
<accession>A0A9W8AF99</accession>
<evidence type="ECO:0000259" key="11">
    <source>
        <dbReference type="Pfam" id="PF02781"/>
    </source>
</evidence>
<keyword evidence="7 9" id="KW-0560">Oxidoreductase</keyword>
<evidence type="ECO:0000256" key="2">
    <source>
        <dbReference type="ARBA" id="ARBA00009975"/>
    </source>
</evidence>
<dbReference type="GO" id="GO:0009051">
    <property type="term" value="P:pentose-phosphate shunt, oxidative branch"/>
    <property type="evidence" value="ECO:0007669"/>
    <property type="project" value="TreeGrafter"/>
</dbReference>
<dbReference type="InterPro" id="IPR022675">
    <property type="entry name" value="G6P_DH_C"/>
</dbReference>
<dbReference type="InterPro" id="IPR019796">
    <property type="entry name" value="G6P_DH_AS"/>
</dbReference>
<dbReference type="PANTHER" id="PTHR23429">
    <property type="entry name" value="GLUCOSE-6-PHOSPHATE 1-DEHYDROGENASE G6PD"/>
    <property type="match status" value="1"/>
</dbReference>
<dbReference type="GO" id="GO:0004345">
    <property type="term" value="F:glucose-6-phosphate dehydrogenase activity"/>
    <property type="evidence" value="ECO:0007669"/>
    <property type="project" value="UniProtKB-EC"/>
</dbReference>
<reference evidence="12" key="1">
    <citation type="submission" date="2022-07" db="EMBL/GenBank/DDBJ databases">
        <title>Phylogenomic reconstructions and comparative analyses of Kickxellomycotina fungi.</title>
        <authorList>
            <person name="Reynolds N.K."/>
            <person name="Stajich J.E."/>
            <person name="Barry K."/>
            <person name="Grigoriev I.V."/>
            <person name="Crous P."/>
            <person name="Smith M.E."/>
        </authorList>
    </citation>
    <scope>NUCLEOTIDE SEQUENCE</scope>
    <source>
        <strain evidence="12">RSA 861</strain>
    </source>
</reference>
<proteinExistence type="inferred from homology"/>
<sequence length="524" mass="60016">MSQVQTHTDNPAKQAASTVIVVIGASGDLAKKKTFPALFGLFRNGFLPKRLRIIGYARSKMDKEAFHERITSEKFKNAPQDKLKQFLDICEYVSGQYDSESDFGQLRETIEGHEKDFLAEAKRDKLDNQDRVRVFYMATPPGVFVPVAKSIKAGAYDTEAQNRLVIEKPFGRDLASSREFSHEFTRLFREDEIYRIDHYLGKEMVKNMPVIRFGNIFFEAIWNHNYIDNVQITFKEAFGTQGRGGYFDEYGVIRDVMQNHMVQMLCVMAMEKPKSLSADDVRSAKADLLRCIPPVKMEDVLLGQYTASRDGKEPGYTDDPTVPEGSRAATYASMVLFINNQRWQGVPIIMKAGKAMDEAKVEVRVQFKDVPNGLFPNLARNELIARVGPTEAIYLKFNNKRPGLVNQPEVSELDLSYRRRYSDVYIPEAYEALLLEVLSGDQSHFIRGDELDAAWEIFTPILHQIEREKIQPKPYEYNSRGPEGADEFLQKYGYKRHGDYDWPSDLGRPVSEVAKEYVEKKLQD</sequence>
<evidence type="ECO:0000256" key="4">
    <source>
        <dbReference type="ARBA" id="ARBA00020444"/>
    </source>
</evidence>
<evidence type="ECO:0000256" key="8">
    <source>
        <dbReference type="ARBA" id="ARBA00023277"/>
    </source>
</evidence>
<keyword evidence="5 9" id="KW-0313">Glucose metabolism</keyword>
<dbReference type="GO" id="GO:0050661">
    <property type="term" value="F:NADP binding"/>
    <property type="evidence" value="ECO:0007669"/>
    <property type="project" value="InterPro"/>
</dbReference>
<keyword evidence="8 9" id="KW-0119">Carbohydrate metabolism</keyword>
<dbReference type="PANTHER" id="PTHR23429:SF0">
    <property type="entry name" value="GLUCOSE-6-PHOSPHATE 1-DEHYDROGENASE"/>
    <property type="match status" value="1"/>
</dbReference>
<dbReference type="SUPFAM" id="SSF51735">
    <property type="entry name" value="NAD(P)-binding Rossmann-fold domains"/>
    <property type="match status" value="1"/>
</dbReference>
<dbReference type="InterPro" id="IPR022674">
    <property type="entry name" value="G6P_DH_NAD-bd"/>
</dbReference>
<protein>
    <recommendedName>
        <fullName evidence="4 9">Glucose-6-phosphate 1-dehydrogenase</fullName>
        <ecNumber evidence="3 9">1.1.1.49</ecNumber>
    </recommendedName>
</protein>
<feature type="domain" description="Glucose-6-phosphate dehydrogenase C-terminal" evidence="11">
    <location>
        <begin position="210"/>
        <end position="495"/>
    </location>
</feature>
<dbReference type="NCBIfam" id="TIGR00871">
    <property type="entry name" value="zwf"/>
    <property type="match status" value="1"/>
</dbReference>
<keyword evidence="6 9" id="KW-0521">NADP</keyword>
<dbReference type="InterPro" id="IPR036291">
    <property type="entry name" value="NAD(P)-bd_dom_sf"/>
</dbReference>
<dbReference type="EMBL" id="JANBPT010000004">
    <property type="protein sequence ID" value="KAJ1930571.1"/>
    <property type="molecule type" value="Genomic_DNA"/>
</dbReference>
<evidence type="ECO:0000256" key="3">
    <source>
        <dbReference type="ARBA" id="ARBA00013019"/>
    </source>
</evidence>
<evidence type="ECO:0000256" key="9">
    <source>
        <dbReference type="RuleBase" id="RU362120"/>
    </source>
</evidence>
<dbReference type="PIRSF" id="PIRSF000110">
    <property type="entry name" value="G6PD"/>
    <property type="match status" value="1"/>
</dbReference>
<dbReference type="GO" id="GO:0006006">
    <property type="term" value="P:glucose metabolic process"/>
    <property type="evidence" value="ECO:0007669"/>
    <property type="project" value="UniProtKB-KW"/>
</dbReference>
<dbReference type="Pfam" id="PF00479">
    <property type="entry name" value="G6PD_N"/>
    <property type="match status" value="1"/>
</dbReference>
<dbReference type="PRINTS" id="PR00079">
    <property type="entry name" value="G6PDHDRGNASE"/>
</dbReference>
<dbReference type="InterPro" id="IPR001282">
    <property type="entry name" value="G6P_DH"/>
</dbReference>
<keyword evidence="13" id="KW-1185">Reference proteome</keyword>
<comment type="caution">
    <text evidence="12">The sequence shown here is derived from an EMBL/GenBank/DDBJ whole genome shotgun (WGS) entry which is preliminary data.</text>
</comment>
<evidence type="ECO:0000256" key="1">
    <source>
        <dbReference type="ARBA" id="ARBA00004937"/>
    </source>
</evidence>
<evidence type="ECO:0000256" key="5">
    <source>
        <dbReference type="ARBA" id="ARBA00022526"/>
    </source>
</evidence>
<dbReference type="SUPFAM" id="SSF55347">
    <property type="entry name" value="Glyceraldehyde-3-phosphate dehydrogenase-like, C-terminal domain"/>
    <property type="match status" value="1"/>
</dbReference>
<dbReference type="AlphaFoldDB" id="A0A9W8AF99"/>
<dbReference type="Gene3D" id="3.30.360.10">
    <property type="entry name" value="Dihydrodipicolinate Reductase, domain 2"/>
    <property type="match status" value="1"/>
</dbReference>
<evidence type="ECO:0000313" key="13">
    <source>
        <dbReference type="Proteomes" id="UP001150569"/>
    </source>
</evidence>
<evidence type="ECO:0000259" key="10">
    <source>
        <dbReference type="Pfam" id="PF00479"/>
    </source>
</evidence>
<evidence type="ECO:0000256" key="6">
    <source>
        <dbReference type="ARBA" id="ARBA00022857"/>
    </source>
</evidence>
<comment type="catalytic activity">
    <reaction evidence="9">
        <text>D-glucose 6-phosphate + NADP(+) = 6-phospho-D-glucono-1,5-lactone + NADPH + H(+)</text>
        <dbReference type="Rhea" id="RHEA:15841"/>
        <dbReference type="ChEBI" id="CHEBI:15378"/>
        <dbReference type="ChEBI" id="CHEBI:57783"/>
        <dbReference type="ChEBI" id="CHEBI:57955"/>
        <dbReference type="ChEBI" id="CHEBI:58349"/>
        <dbReference type="ChEBI" id="CHEBI:61548"/>
        <dbReference type="EC" id="1.1.1.49"/>
    </reaction>
</comment>
<evidence type="ECO:0000256" key="7">
    <source>
        <dbReference type="ARBA" id="ARBA00023002"/>
    </source>
</evidence>
<comment type="similarity">
    <text evidence="2 9">Belongs to the glucose-6-phosphate dehydrogenase family.</text>
</comment>